<gene>
    <name evidence="2" type="ORF">SG35_000780</name>
</gene>
<sequence length="201" mass="20646">MLNLNHNRITKVLTATFLTAMSAQPFAATLSDATISVTVQNAFDLVEDTELSFGTIRATADPAGTNVATLAIAADGSVTATPDNNATITQLTAGSVGQFTVSNAATFTDLTITFPGAATTLDNAIAPPTSPDFTVDTWVAIVRGGANDGIAYNAGAPNLQTDNTGTVSFDVGATLSTDANVTTSAYIDDVYDGDYTITVDY</sequence>
<organism evidence="2 3">
    <name type="scientific">Thalassomonas actiniarum</name>
    <dbReference type="NCBI Taxonomy" id="485447"/>
    <lineage>
        <taxon>Bacteria</taxon>
        <taxon>Pseudomonadati</taxon>
        <taxon>Pseudomonadota</taxon>
        <taxon>Gammaproteobacteria</taxon>
        <taxon>Alteromonadales</taxon>
        <taxon>Colwelliaceae</taxon>
        <taxon>Thalassomonas</taxon>
    </lineage>
</organism>
<evidence type="ECO:0000313" key="2">
    <source>
        <dbReference type="EMBL" id="WDD99257.1"/>
    </source>
</evidence>
<dbReference type="EMBL" id="CP059735">
    <property type="protein sequence ID" value="WDD99257.1"/>
    <property type="molecule type" value="Genomic_DNA"/>
</dbReference>
<protein>
    <submittedName>
        <fullName evidence="2">DUF4402 domain-containing protein</fullName>
    </submittedName>
</protein>
<dbReference type="Proteomes" id="UP000032568">
    <property type="component" value="Chromosome"/>
</dbReference>
<reference evidence="2 3" key="1">
    <citation type="journal article" date="2015" name="Genome Announc.">
        <title>Draft Genome Sequences of Marine Isolates of Thalassomonas viridans and Thalassomonas actiniarum.</title>
        <authorList>
            <person name="Olonade I."/>
            <person name="van Zyl L.J."/>
            <person name="Trindade M."/>
        </authorList>
    </citation>
    <scope>NUCLEOTIDE SEQUENCE [LARGE SCALE GENOMIC DNA]</scope>
    <source>
        <strain evidence="2 3">A5K-106</strain>
    </source>
</reference>
<evidence type="ECO:0000256" key="1">
    <source>
        <dbReference type="SAM" id="SignalP"/>
    </source>
</evidence>
<proteinExistence type="predicted"/>
<accession>A0AAE9YTK9</accession>
<keyword evidence="3" id="KW-1185">Reference proteome</keyword>
<dbReference type="Pfam" id="PF14352">
    <property type="entry name" value="DUF4402"/>
    <property type="match status" value="1"/>
</dbReference>
<dbReference type="InterPro" id="IPR025514">
    <property type="entry name" value="DUF4402"/>
</dbReference>
<dbReference type="AlphaFoldDB" id="A0AAE9YTK9"/>
<evidence type="ECO:0000313" key="3">
    <source>
        <dbReference type="Proteomes" id="UP000032568"/>
    </source>
</evidence>
<feature type="chain" id="PRO_5042115509" evidence="1">
    <location>
        <begin position="28"/>
        <end position="201"/>
    </location>
</feature>
<name>A0AAE9YTK9_9GAMM</name>
<feature type="signal peptide" evidence="1">
    <location>
        <begin position="1"/>
        <end position="27"/>
    </location>
</feature>
<keyword evidence="1" id="KW-0732">Signal</keyword>
<dbReference type="RefSeq" id="WP_044835287.1">
    <property type="nucleotide sequence ID" value="NZ_CP059735.1"/>
</dbReference>
<reference evidence="2 3" key="2">
    <citation type="journal article" date="2022" name="Mar. Drugs">
        <title>Bioassay-Guided Fractionation Leads to the Detection of Cholic Acid Generated by the Rare Thalassomonas sp.</title>
        <authorList>
            <person name="Pheiffer F."/>
            <person name="Schneider Y.K."/>
            <person name="Hansen E.H."/>
            <person name="Andersen J.H."/>
            <person name="Isaksson J."/>
            <person name="Busche T."/>
            <person name="R C."/>
            <person name="Kalinowski J."/>
            <person name="Zyl L.V."/>
            <person name="Trindade M."/>
        </authorList>
    </citation>
    <scope>NUCLEOTIDE SEQUENCE [LARGE SCALE GENOMIC DNA]</scope>
    <source>
        <strain evidence="2 3">A5K-106</strain>
    </source>
</reference>
<dbReference type="KEGG" id="tact:SG35_000780"/>